<feature type="transmembrane region" description="Helical" evidence="6">
    <location>
        <begin position="225"/>
        <end position="247"/>
    </location>
</feature>
<evidence type="ECO:0000256" key="3">
    <source>
        <dbReference type="ARBA" id="ARBA00022692"/>
    </source>
</evidence>
<keyword evidence="2" id="KW-1003">Cell membrane</keyword>
<dbReference type="InterPro" id="IPR002293">
    <property type="entry name" value="AA/rel_permease1"/>
</dbReference>
<feature type="transmembrane region" description="Helical" evidence="6">
    <location>
        <begin position="311"/>
        <end position="332"/>
    </location>
</feature>
<evidence type="ECO:0000313" key="7">
    <source>
        <dbReference type="EMBL" id="KAB2342178.1"/>
    </source>
</evidence>
<dbReference type="OrthoDB" id="9117841at2"/>
<gene>
    <name evidence="7" type="ORF">F8566_39660</name>
</gene>
<protein>
    <submittedName>
        <fullName evidence="7">Amino acid permease</fullName>
    </submittedName>
</protein>
<feature type="transmembrane region" description="Helical" evidence="6">
    <location>
        <begin position="159"/>
        <end position="182"/>
    </location>
</feature>
<evidence type="ECO:0000256" key="4">
    <source>
        <dbReference type="ARBA" id="ARBA00022989"/>
    </source>
</evidence>
<dbReference type="Proteomes" id="UP000468735">
    <property type="component" value="Unassembled WGS sequence"/>
</dbReference>
<evidence type="ECO:0000256" key="1">
    <source>
        <dbReference type="ARBA" id="ARBA00004651"/>
    </source>
</evidence>
<name>A0A6H9YDB8_9ACTN</name>
<dbReference type="Gene3D" id="1.20.1740.10">
    <property type="entry name" value="Amino acid/polyamine transporter I"/>
    <property type="match status" value="1"/>
</dbReference>
<evidence type="ECO:0000313" key="8">
    <source>
        <dbReference type="Proteomes" id="UP000468735"/>
    </source>
</evidence>
<keyword evidence="8" id="KW-1185">Reference proteome</keyword>
<comment type="caution">
    <text evidence="7">The sequence shown here is derived from an EMBL/GenBank/DDBJ whole genome shotgun (WGS) entry which is preliminary data.</text>
</comment>
<keyword evidence="5 6" id="KW-0472">Membrane</keyword>
<feature type="transmembrane region" description="Helical" evidence="6">
    <location>
        <begin position="391"/>
        <end position="413"/>
    </location>
</feature>
<sequence>MTGLCPLLLVKRSYGGRLHRSNGYLLRIVLSVCEEVAVAVTTTSSPRRAQPKTGIGLGEGTALLVGSVLGPGVLALPHLAAAAAGPASVLAWAALLALSVPVAATFAVLGTRFPDGGGAATFVARAFGARAGAMAGWWFFAAVPVGTLAGGLIGGEYVAASIGGGRATAVAVACGLLLVAFAANHAGLRMSGRLQLVLVVGLAALLVTAILVAGPRTDPANFSPFAPHGWMGVVHAAGVLFFAFAGWEAVSHLSADFKEGRLLPRATALTLLIVGVLYLGLVLTVTGVLGDRAATSAVPLALLLEEGFGEVARPITAVVALALSFIAINTYIASGARLGAALARDRALPGWFSRGAEPGQVPRRSLALMAVVTGILAVPVVGSGLDLDALMRATAACLAAVTLLAMAAAVRLLTGRARAIALAAVTFTAVVVVSCGTFLLLPALLAVAGLGSWVTSSYGRTS</sequence>
<dbReference type="EMBL" id="WBMT01000023">
    <property type="protein sequence ID" value="KAB2342178.1"/>
    <property type="molecule type" value="Genomic_DNA"/>
</dbReference>
<dbReference type="InterPro" id="IPR050367">
    <property type="entry name" value="APC_superfamily"/>
</dbReference>
<dbReference type="GO" id="GO:0022857">
    <property type="term" value="F:transmembrane transporter activity"/>
    <property type="evidence" value="ECO:0007669"/>
    <property type="project" value="InterPro"/>
</dbReference>
<feature type="transmembrane region" description="Helical" evidence="6">
    <location>
        <begin position="268"/>
        <end position="291"/>
    </location>
</feature>
<accession>A0A6H9YDB8</accession>
<evidence type="ECO:0000256" key="6">
    <source>
        <dbReference type="SAM" id="Phobius"/>
    </source>
</evidence>
<keyword evidence="3 6" id="KW-0812">Transmembrane</keyword>
<feature type="transmembrane region" description="Helical" evidence="6">
    <location>
        <begin position="194"/>
        <end position="213"/>
    </location>
</feature>
<dbReference type="GO" id="GO:0005886">
    <property type="term" value="C:plasma membrane"/>
    <property type="evidence" value="ECO:0007669"/>
    <property type="project" value="UniProtKB-SubCell"/>
</dbReference>
<organism evidence="7 8">
    <name type="scientific">Actinomadura rudentiformis</name>
    <dbReference type="NCBI Taxonomy" id="359158"/>
    <lineage>
        <taxon>Bacteria</taxon>
        <taxon>Bacillati</taxon>
        <taxon>Actinomycetota</taxon>
        <taxon>Actinomycetes</taxon>
        <taxon>Streptosporangiales</taxon>
        <taxon>Thermomonosporaceae</taxon>
        <taxon>Actinomadura</taxon>
    </lineage>
</organism>
<feature type="transmembrane region" description="Helical" evidence="6">
    <location>
        <begin position="89"/>
        <end position="110"/>
    </location>
</feature>
<dbReference type="Pfam" id="PF13520">
    <property type="entry name" value="AA_permease_2"/>
    <property type="match status" value="1"/>
</dbReference>
<feature type="transmembrane region" description="Helical" evidence="6">
    <location>
        <begin position="366"/>
        <end position="385"/>
    </location>
</feature>
<reference evidence="7 8" key="1">
    <citation type="submission" date="2019-09" db="EMBL/GenBank/DDBJ databases">
        <title>Actinomadura physcomitrii sp. nov., a novel actinomycete isolated from moss [Physcomitrium sphaericum (Ludw) Fuernr].</title>
        <authorList>
            <person name="Zhuang X."/>
            <person name="Liu C."/>
        </authorList>
    </citation>
    <scope>NUCLEOTIDE SEQUENCE [LARGE SCALE GENOMIC DNA]</scope>
    <source>
        <strain evidence="7 8">HMC1</strain>
    </source>
</reference>
<evidence type="ECO:0000256" key="5">
    <source>
        <dbReference type="ARBA" id="ARBA00023136"/>
    </source>
</evidence>
<evidence type="ECO:0000256" key="2">
    <source>
        <dbReference type="ARBA" id="ARBA00022475"/>
    </source>
</evidence>
<feature type="transmembrane region" description="Helical" evidence="6">
    <location>
        <begin position="420"/>
        <end position="453"/>
    </location>
</feature>
<dbReference type="PANTHER" id="PTHR42770:SF13">
    <property type="entry name" value="L-METHIONINE_BRANCHED-CHAIN AMINO ACID EXPORTER YJEH"/>
    <property type="match status" value="1"/>
</dbReference>
<feature type="transmembrane region" description="Helical" evidence="6">
    <location>
        <begin position="131"/>
        <end position="153"/>
    </location>
</feature>
<proteinExistence type="predicted"/>
<keyword evidence="4 6" id="KW-1133">Transmembrane helix</keyword>
<dbReference type="PANTHER" id="PTHR42770">
    <property type="entry name" value="AMINO ACID TRANSPORTER-RELATED"/>
    <property type="match status" value="1"/>
</dbReference>
<feature type="transmembrane region" description="Helical" evidence="6">
    <location>
        <begin position="62"/>
        <end position="83"/>
    </location>
</feature>
<dbReference type="PIRSF" id="PIRSF006060">
    <property type="entry name" value="AA_transporter"/>
    <property type="match status" value="1"/>
</dbReference>
<dbReference type="AlphaFoldDB" id="A0A6H9YDB8"/>
<comment type="subcellular location">
    <subcellularLocation>
        <location evidence="1">Cell membrane</location>
        <topology evidence="1">Multi-pass membrane protein</topology>
    </subcellularLocation>
</comment>